<feature type="transmembrane region" description="Helical" evidence="1">
    <location>
        <begin position="29"/>
        <end position="51"/>
    </location>
</feature>
<dbReference type="AlphaFoldDB" id="A0A7K0BSS6"/>
<dbReference type="Proteomes" id="UP000487268">
    <property type="component" value="Unassembled WGS sequence"/>
</dbReference>
<dbReference type="Pfam" id="PF14317">
    <property type="entry name" value="YcxB"/>
    <property type="match status" value="1"/>
</dbReference>
<evidence type="ECO:0000313" key="3">
    <source>
        <dbReference type="EMBL" id="MQY04211.1"/>
    </source>
</evidence>
<dbReference type="OrthoDB" id="3477586at2"/>
<reference evidence="3 4" key="1">
    <citation type="submission" date="2019-10" db="EMBL/GenBank/DDBJ databases">
        <title>Actinomadura rubteroloni sp. nov. and Actinomadura macrotermitis sp. nov., isolated from the gut of fungus growing-termite Macrotermes natalensis.</title>
        <authorList>
            <person name="Benndorf R."/>
            <person name="Martin K."/>
            <person name="Kuefner M."/>
            <person name="De Beer W."/>
            <person name="Kaster A.-K."/>
            <person name="Vollmers J."/>
            <person name="Poulsen M."/>
            <person name="Beemelmanns C."/>
        </authorList>
    </citation>
    <scope>NUCLEOTIDE SEQUENCE [LARGE SCALE GENOMIC DNA]</scope>
    <source>
        <strain evidence="3 4">RB68</strain>
    </source>
</reference>
<evidence type="ECO:0000259" key="2">
    <source>
        <dbReference type="Pfam" id="PF14317"/>
    </source>
</evidence>
<keyword evidence="4" id="KW-1185">Reference proteome</keyword>
<name>A0A7K0BSS6_9ACTN</name>
<comment type="caution">
    <text evidence="3">The sequence shown here is derived from an EMBL/GenBank/DDBJ whole genome shotgun (WGS) entry which is preliminary data.</text>
</comment>
<sequence>MTDFTVSYEPTPDEVARALHQGLKLQLRFLYLALPVLLVLAGAACLLTGALYLGVGLLALAGAFPLALSWMIQVLAGRQLGHLCAPTTLVVTADGYEYRTEHTATTARWARFDRIVTTQEFWLLFTGGRCTAFLPKRAFTMRQEVELDGLFGRIAA</sequence>
<dbReference type="RefSeq" id="WP_153532007.1">
    <property type="nucleotide sequence ID" value="NZ_WEGH01000001.1"/>
</dbReference>
<protein>
    <recommendedName>
        <fullName evidence="2">YcxB-like C-terminal domain-containing protein</fullName>
    </recommendedName>
</protein>
<dbReference type="EMBL" id="WEGH01000001">
    <property type="protein sequence ID" value="MQY04211.1"/>
    <property type="molecule type" value="Genomic_DNA"/>
</dbReference>
<gene>
    <name evidence="3" type="ORF">ACRB68_22620</name>
</gene>
<evidence type="ECO:0000256" key="1">
    <source>
        <dbReference type="SAM" id="Phobius"/>
    </source>
</evidence>
<organism evidence="3 4">
    <name type="scientific">Actinomadura macrotermitis</name>
    <dbReference type="NCBI Taxonomy" id="2585200"/>
    <lineage>
        <taxon>Bacteria</taxon>
        <taxon>Bacillati</taxon>
        <taxon>Actinomycetota</taxon>
        <taxon>Actinomycetes</taxon>
        <taxon>Streptosporangiales</taxon>
        <taxon>Thermomonosporaceae</taxon>
        <taxon>Actinomadura</taxon>
    </lineage>
</organism>
<keyword evidence="1" id="KW-1133">Transmembrane helix</keyword>
<proteinExistence type="predicted"/>
<feature type="domain" description="YcxB-like C-terminal" evidence="2">
    <location>
        <begin position="92"/>
        <end position="148"/>
    </location>
</feature>
<feature type="transmembrane region" description="Helical" evidence="1">
    <location>
        <begin position="57"/>
        <end position="76"/>
    </location>
</feature>
<dbReference type="InterPro" id="IPR025588">
    <property type="entry name" value="YcxB-like_C"/>
</dbReference>
<evidence type="ECO:0000313" key="4">
    <source>
        <dbReference type="Proteomes" id="UP000487268"/>
    </source>
</evidence>
<accession>A0A7K0BSS6</accession>
<keyword evidence="1" id="KW-0812">Transmembrane</keyword>
<keyword evidence="1" id="KW-0472">Membrane</keyword>